<evidence type="ECO:0000256" key="11">
    <source>
        <dbReference type="SAM" id="Coils"/>
    </source>
</evidence>
<dbReference type="PANTHER" id="PTHR28618:SF1">
    <property type="entry name" value="CENTROSOMAL PROTEIN POC5"/>
    <property type="match status" value="1"/>
</dbReference>
<keyword evidence="5" id="KW-0677">Repeat</keyword>
<evidence type="ECO:0000313" key="13">
    <source>
        <dbReference type="Ensembl" id="ENSPNYP00000026276.1"/>
    </source>
</evidence>
<protein>
    <recommendedName>
        <fullName evidence="3">Centrosomal protein POC5</fullName>
    </recommendedName>
    <alternativeName>
        <fullName evidence="9">Protein of centriole 5</fullName>
    </alternativeName>
</protein>
<dbReference type="GO" id="GO:0005814">
    <property type="term" value="C:centriole"/>
    <property type="evidence" value="ECO:0007669"/>
    <property type="project" value="UniProtKB-SubCell"/>
</dbReference>
<evidence type="ECO:0000256" key="10">
    <source>
        <dbReference type="ARBA" id="ARBA00049959"/>
    </source>
</evidence>
<evidence type="ECO:0000256" key="8">
    <source>
        <dbReference type="ARBA" id="ARBA00023306"/>
    </source>
</evidence>
<dbReference type="GO" id="GO:0032391">
    <property type="term" value="C:photoreceptor connecting cilium"/>
    <property type="evidence" value="ECO:0007669"/>
    <property type="project" value="Ensembl"/>
</dbReference>
<keyword evidence="7" id="KW-0206">Cytoskeleton</keyword>
<evidence type="ECO:0000256" key="7">
    <source>
        <dbReference type="ARBA" id="ARBA00023212"/>
    </source>
</evidence>
<dbReference type="InterPro" id="IPR033351">
    <property type="entry name" value="POC5"/>
</dbReference>
<name>A0A3B4GYB7_9CICH</name>
<dbReference type="GO" id="GO:0042462">
    <property type="term" value="P:eye photoreceptor cell development"/>
    <property type="evidence" value="ECO:0007669"/>
    <property type="project" value="Ensembl"/>
</dbReference>
<evidence type="ECO:0000256" key="4">
    <source>
        <dbReference type="ARBA" id="ARBA00022490"/>
    </source>
</evidence>
<evidence type="ECO:0000256" key="5">
    <source>
        <dbReference type="ARBA" id="ARBA00022737"/>
    </source>
</evidence>
<accession>A0A3B4GYB7</accession>
<dbReference type="GeneTree" id="ENSGT00940000164571"/>
<dbReference type="STRING" id="303518.ENSPNYP00000026276"/>
<dbReference type="AlphaFoldDB" id="A0A3B4GYB7"/>
<comment type="similarity">
    <text evidence="2">Belongs to the POC5 family.</text>
</comment>
<keyword evidence="8" id="KW-0131">Cell cycle</keyword>
<dbReference type="GO" id="GO:0007632">
    <property type="term" value="P:visual behavior"/>
    <property type="evidence" value="ECO:0007669"/>
    <property type="project" value="Ensembl"/>
</dbReference>
<keyword evidence="6 11" id="KW-0175">Coiled coil</keyword>
<comment type="function">
    <text evidence="10">Essential for the assembly of the distal half of centrioles, required for centriole elongation. Acts as a negative regulator of centriole elongation.</text>
</comment>
<feature type="coiled-coil region" evidence="11">
    <location>
        <begin position="288"/>
        <end position="329"/>
    </location>
</feature>
<evidence type="ECO:0000256" key="12">
    <source>
        <dbReference type="SAM" id="MobiDB-lite"/>
    </source>
</evidence>
<dbReference type="PANTHER" id="PTHR28618">
    <property type="entry name" value="CENTROSOMAL PROTEIN POC5"/>
    <property type="match status" value="1"/>
</dbReference>
<evidence type="ECO:0000256" key="3">
    <source>
        <dbReference type="ARBA" id="ARBA00014910"/>
    </source>
</evidence>
<evidence type="ECO:0000256" key="9">
    <source>
        <dbReference type="ARBA" id="ARBA00031694"/>
    </source>
</evidence>
<feature type="compositionally biased region" description="Low complexity" evidence="12">
    <location>
        <begin position="467"/>
        <end position="477"/>
    </location>
</feature>
<reference evidence="13" key="1">
    <citation type="submission" date="2023-09" db="UniProtKB">
        <authorList>
            <consortium name="Ensembl"/>
        </authorList>
    </citation>
    <scope>IDENTIFICATION</scope>
</reference>
<feature type="region of interest" description="Disordered" evidence="12">
    <location>
        <begin position="448"/>
        <end position="484"/>
    </location>
</feature>
<evidence type="ECO:0000256" key="1">
    <source>
        <dbReference type="ARBA" id="ARBA00004114"/>
    </source>
</evidence>
<sequence length="484" mass="54614">ELLRYAVITPKFDALGVQLKQQSTSHLSAAGGNKDGTKFQPVPETKYLLCVTVIILFHILSHSLPVCLRLCFFFPTPAEKMAGHLSSRASLLSDNPSERLQVASERSRPDTPEPFEFVVTEMFISEENINKMENILDTWSNNLKSNVLTELRKWKLAFVEQHKLEMMKERERHAAQTAGLKSELDSLKQLLQTYETSNQRKDEVIGNLSQVLDRQKEKLEKMRAFTHWRLHPVVPRQARSSQVAQQHYNLQLKKKVWFAWQSLIQKHWKVKVERACRSRAEEVCSQMSVEYEAKLAEHCEAIERAQAEIQRLRLERERYEESMKKAFMRGVCALNMEALSMFHSTEGRAEQPPAHDQHALPPTTVVHSSLPLGGIASSHKKVSVGTRVVTASQQKSSKTVTARVTARHEISKVGRSSLQVMGVAPPMSSVVVERHHPVTQLTIGQATAAKFPSSSQKGHLSTAGRASSRTHSSTCHTHSIKVVD</sequence>
<organism evidence="13">
    <name type="scientific">Pundamilia nyererei</name>
    <dbReference type="NCBI Taxonomy" id="303518"/>
    <lineage>
        <taxon>Eukaryota</taxon>
        <taxon>Metazoa</taxon>
        <taxon>Chordata</taxon>
        <taxon>Craniata</taxon>
        <taxon>Vertebrata</taxon>
        <taxon>Euteleostomi</taxon>
        <taxon>Actinopterygii</taxon>
        <taxon>Neopterygii</taxon>
        <taxon>Teleostei</taxon>
        <taxon>Neoteleostei</taxon>
        <taxon>Acanthomorphata</taxon>
        <taxon>Ovalentaria</taxon>
        <taxon>Cichlomorphae</taxon>
        <taxon>Cichliformes</taxon>
        <taxon>Cichlidae</taxon>
        <taxon>African cichlids</taxon>
        <taxon>Pseudocrenilabrinae</taxon>
        <taxon>Haplochromini</taxon>
        <taxon>Pundamilia</taxon>
    </lineage>
</organism>
<evidence type="ECO:0000256" key="2">
    <source>
        <dbReference type="ARBA" id="ARBA00010411"/>
    </source>
</evidence>
<keyword evidence="4" id="KW-0963">Cytoplasm</keyword>
<comment type="subcellular location">
    <subcellularLocation>
        <location evidence="1">Cytoplasm</location>
        <location evidence="1">Cytoskeleton</location>
        <location evidence="1">Microtubule organizing center</location>
        <location evidence="1">Centrosome</location>
        <location evidence="1">Centriole</location>
    </subcellularLocation>
</comment>
<proteinExistence type="inferred from homology"/>
<dbReference type="Ensembl" id="ENSPNYT00000026917.1">
    <property type="protein sequence ID" value="ENSPNYP00000026276.1"/>
    <property type="gene ID" value="ENSPNYG00000019658.1"/>
</dbReference>
<evidence type="ECO:0000256" key="6">
    <source>
        <dbReference type="ARBA" id="ARBA00023054"/>
    </source>
</evidence>